<protein>
    <submittedName>
        <fullName evidence="1">Uncharacterized protein</fullName>
    </submittedName>
</protein>
<dbReference type="EMBL" id="VSSQ01010991">
    <property type="protein sequence ID" value="MPM45721.1"/>
    <property type="molecule type" value="Genomic_DNA"/>
</dbReference>
<organism evidence="1">
    <name type="scientific">bioreactor metagenome</name>
    <dbReference type="NCBI Taxonomy" id="1076179"/>
    <lineage>
        <taxon>unclassified sequences</taxon>
        <taxon>metagenomes</taxon>
        <taxon>ecological metagenomes</taxon>
    </lineage>
</organism>
<name>A0A645A0F8_9ZZZZ</name>
<dbReference type="AlphaFoldDB" id="A0A645A0F8"/>
<gene>
    <name evidence="1" type="ORF">SDC9_92412</name>
</gene>
<proteinExistence type="predicted"/>
<evidence type="ECO:0000313" key="1">
    <source>
        <dbReference type="EMBL" id="MPM45721.1"/>
    </source>
</evidence>
<comment type="caution">
    <text evidence="1">The sequence shown here is derived from an EMBL/GenBank/DDBJ whole genome shotgun (WGS) entry which is preliminary data.</text>
</comment>
<reference evidence="1" key="1">
    <citation type="submission" date="2019-08" db="EMBL/GenBank/DDBJ databases">
        <authorList>
            <person name="Kucharzyk K."/>
            <person name="Murdoch R.W."/>
            <person name="Higgins S."/>
            <person name="Loffler F."/>
        </authorList>
    </citation>
    <scope>NUCLEOTIDE SEQUENCE</scope>
</reference>
<accession>A0A645A0F8</accession>
<sequence>MFQRYKFVAHFLRVLSCLLKNLIGFTAQIRFATRYLGQRFHLLVDHQSNLLTVHSQLLKDKVSYVFAHLHHGVQYMNRINSLLAPALSKIHSLLYCLLRFDGKIAKVHIVSSPFFLFSNEITTDRVQKICQRRFTDYFSVKHCLMETKSQLRNCLLVCFLTFCFNQCSLKPD</sequence>